<protein>
    <submittedName>
        <fullName evidence="1">Uncharacterized protein</fullName>
    </submittedName>
</protein>
<dbReference type="AlphaFoldDB" id="A0A4R0NHX0"/>
<proteinExistence type="predicted"/>
<accession>A0A4R0NHX0</accession>
<evidence type="ECO:0000313" key="2">
    <source>
        <dbReference type="Proteomes" id="UP000293347"/>
    </source>
</evidence>
<keyword evidence="2" id="KW-1185">Reference proteome</keyword>
<dbReference type="Proteomes" id="UP000293347">
    <property type="component" value="Unassembled WGS sequence"/>
</dbReference>
<name>A0A4R0NHX0_9SPHI</name>
<comment type="caution">
    <text evidence="1">The sequence shown here is derived from an EMBL/GenBank/DDBJ whole genome shotgun (WGS) entry which is preliminary data.</text>
</comment>
<reference evidence="1 2" key="1">
    <citation type="submission" date="2019-02" db="EMBL/GenBank/DDBJ databases">
        <title>Pedobacter sp. RP-1-14 sp. nov., isolated from Arctic soil.</title>
        <authorList>
            <person name="Dahal R.H."/>
        </authorList>
    </citation>
    <scope>NUCLEOTIDE SEQUENCE [LARGE SCALE GENOMIC DNA]</scope>
    <source>
        <strain evidence="1 2">RP-1-14</strain>
    </source>
</reference>
<dbReference type="EMBL" id="SJSL01000006">
    <property type="protein sequence ID" value="TCC98942.1"/>
    <property type="molecule type" value="Genomic_DNA"/>
</dbReference>
<dbReference type="Pfam" id="PF19781">
    <property type="entry name" value="DUF6266"/>
    <property type="match status" value="1"/>
</dbReference>
<sequence>MCCKAAATDKAVFVVYNPAKHDFVVQMGGAVRSALEYELLLPADYTGDTVHSWIAFMSADEKEVSTSQYVGTVIVM</sequence>
<dbReference type="OrthoDB" id="665435at2"/>
<organism evidence="1 2">
    <name type="scientific">Pedobacter psychroterrae</name>
    <dbReference type="NCBI Taxonomy" id="2530453"/>
    <lineage>
        <taxon>Bacteria</taxon>
        <taxon>Pseudomonadati</taxon>
        <taxon>Bacteroidota</taxon>
        <taxon>Sphingobacteriia</taxon>
        <taxon>Sphingobacteriales</taxon>
        <taxon>Sphingobacteriaceae</taxon>
        <taxon>Pedobacter</taxon>
    </lineage>
</organism>
<gene>
    <name evidence="1" type="ORF">EZ437_17545</name>
</gene>
<dbReference type="InterPro" id="IPR046233">
    <property type="entry name" value="DUF6266"/>
</dbReference>
<evidence type="ECO:0000313" key="1">
    <source>
        <dbReference type="EMBL" id="TCC98942.1"/>
    </source>
</evidence>